<reference evidence="1 2" key="1">
    <citation type="journal article" date="2018" name="Front. Plant Sci.">
        <title>Red Clover (Trifolium pratense) and Zigzag Clover (T. medium) - A Picture of Genomic Similarities and Differences.</title>
        <authorList>
            <person name="Dluhosova J."/>
            <person name="Istvanek J."/>
            <person name="Nedelnik J."/>
            <person name="Repkova J."/>
        </authorList>
    </citation>
    <scope>NUCLEOTIDE SEQUENCE [LARGE SCALE GENOMIC DNA]</scope>
    <source>
        <strain evidence="2">cv. 10/8</strain>
        <tissue evidence="1">Leaf</tissue>
    </source>
</reference>
<dbReference type="AlphaFoldDB" id="A0A392RZV6"/>
<comment type="caution">
    <text evidence="1">The sequence shown here is derived from an EMBL/GenBank/DDBJ whole genome shotgun (WGS) entry which is preliminary data.</text>
</comment>
<organism evidence="1 2">
    <name type="scientific">Trifolium medium</name>
    <dbReference type="NCBI Taxonomy" id="97028"/>
    <lineage>
        <taxon>Eukaryota</taxon>
        <taxon>Viridiplantae</taxon>
        <taxon>Streptophyta</taxon>
        <taxon>Embryophyta</taxon>
        <taxon>Tracheophyta</taxon>
        <taxon>Spermatophyta</taxon>
        <taxon>Magnoliopsida</taxon>
        <taxon>eudicotyledons</taxon>
        <taxon>Gunneridae</taxon>
        <taxon>Pentapetalae</taxon>
        <taxon>rosids</taxon>
        <taxon>fabids</taxon>
        <taxon>Fabales</taxon>
        <taxon>Fabaceae</taxon>
        <taxon>Papilionoideae</taxon>
        <taxon>50 kb inversion clade</taxon>
        <taxon>NPAAA clade</taxon>
        <taxon>Hologalegina</taxon>
        <taxon>IRL clade</taxon>
        <taxon>Trifolieae</taxon>
        <taxon>Trifolium</taxon>
    </lineage>
</organism>
<accession>A0A392RZV6</accession>
<feature type="non-terminal residue" evidence="1">
    <location>
        <position position="1"/>
    </location>
</feature>
<keyword evidence="2" id="KW-1185">Reference proteome</keyword>
<evidence type="ECO:0000313" key="2">
    <source>
        <dbReference type="Proteomes" id="UP000265520"/>
    </source>
</evidence>
<evidence type="ECO:0000313" key="1">
    <source>
        <dbReference type="EMBL" id="MCI41614.1"/>
    </source>
</evidence>
<dbReference type="Proteomes" id="UP000265520">
    <property type="component" value="Unassembled WGS sequence"/>
</dbReference>
<sequence>GSPLTVHVTEPLQLPVVQLKYLVPGTILHRVRPQIRPLAKPEGSLIVDFSPDFKTIPVSGILEAGTAAVHTV</sequence>
<proteinExistence type="predicted"/>
<protein>
    <submittedName>
        <fullName evidence="1">Uncharacterized protein</fullName>
    </submittedName>
</protein>
<name>A0A392RZV6_9FABA</name>
<dbReference type="EMBL" id="LXQA010294327">
    <property type="protein sequence ID" value="MCI41614.1"/>
    <property type="molecule type" value="Genomic_DNA"/>
</dbReference>